<dbReference type="InterPro" id="IPR016181">
    <property type="entry name" value="Acyl_CoA_acyltransferase"/>
</dbReference>
<protein>
    <submittedName>
        <fullName evidence="2">N-acetyltransferase</fullName>
    </submittedName>
</protein>
<dbReference type="CDD" id="cd04301">
    <property type="entry name" value="NAT_SF"/>
    <property type="match status" value="1"/>
</dbReference>
<dbReference type="SUPFAM" id="SSF55729">
    <property type="entry name" value="Acyl-CoA N-acyltransferases (Nat)"/>
    <property type="match status" value="1"/>
</dbReference>
<proteinExistence type="predicted"/>
<dbReference type="Proteomes" id="UP000478417">
    <property type="component" value="Unassembled WGS sequence"/>
</dbReference>
<evidence type="ECO:0000259" key="1">
    <source>
        <dbReference type="PROSITE" id="PS51186"/>
    </source>
</evidence>
<dbReference type="Gene3D" id="3.40.630.30">
    <property type="match status" value="1"/>
</dbReference>
<evidence type="ECO:0000313" key="2">
    <source>
        <dbReference type="EMBL" id="NDV61946.1"/>
    </source>
</evidence>
<gene>
    <name evidence="2" type="ORF">G0Q06_05740</name>
</gene>
<name>A0A6B2M0R4_9BACT</name>
<keyword evidence="2" id="KW-0808">Transferase</keyword>
<reference evidence="2 3" key="1">
    <citation type="submission" date="2020-02" db="EMBL/GenBank/DDBJ databases">
        <title>Albibacoteraceae fam. nov., the first described family within the subdivision 4 Verrucomicrobia.</title>
        <authorList>
            <person name="Xi F."/>
        </authorList>
    </citation>
    <scope>NUCLEOTIDE SEQUENCE [LARGE SCALE GENOMIC DNA]</scope>
    <source>
        <strain evidence="2 3">CK1056</strain>
    </source>
</reference>
<comment type="caution">
    <text evidence="2">The sequence shown here is derived from an EMBL/GenBank/DDBJ whole genome shotgun (WGS) entry which is preliminary data.</text>
</comment>
<evidence type="ECO:0000313" key="3">
    <source>
        <dbReference type="Proteomes" id="UP000478417"/>
    </source>
</evidence>
<accession>A0A6B2M0R4</accession>
<dbReference type="InterPro" id="IPR000182">
    <property type="entry name" value="GNAT_dom"/>
</dbReference>
<sequence length="178" mass="19578">MIFRRFTADETAPIVSLVREVFGSSEGEAEGELIGKLTSDLISGTSETDLHGFVATDGARIIGAILFTRITIRENTESFIMAPVAVHCDYQGKGIGQRLIRHGLDTLRKETVQFVISYGDPNYYSKVGFQQISPEVIRPPLKLSLPHGWIGQSLTDESIDKLSGDCICVEALSDPAYW</sequence>
<dbReference type="GO" id="GO:0016747">
    <property type="term" value="F:acyltransferase activity, transferring groups other than amino-acyl groups"/>
    <property type="evidence" value="ECO:0007669"/>
    <property type="project" value="InterPro"/>
</dbReference>
<organism evidence="2 3">
    <name type="scientific">Oceanipulchritudo coccoides</name>
    <dbReference type="NCBI Taxonomy" id="2706888"/>
    <lineage>
        <taxon>Bacteria</taxon>
        <taxon>Pseudomonadati</taxon>
        <taxon>Verrucomicrobiota</taxon>
        <taxon>Opitutia</taxon>
        <taxon>Puniceicoccales</taxon>
        <taxon>Oceanipulchritudinaceae</taxon>
        <taxon>Oceanipulchritudo</taxon>
    </lineage>
</organism>
<dbReference type="RefSeq" id="WP_163963406.1">
    <property type="nucleotide sequence ID" value="NZ_JAAGNX010000002.1"/>
</dbReference>
<keyword evidence="3" id="KW-1185">Reference proteome</keyword>
<dbReference type="PROSITE" id="PS51186">
    <property type="entry name" value="GNAT"/>
    <property type="match status" value="1"/>
</dbReference>
<dbReference type="EMBL" id="JAAGNX010000002">
    <property type="protein sequence ID" value="NDV61946.1"/>
    <property type="molecule type" value="Genomic_DNA"/>
</dbReference>
<dbReference type="AlphaFoldDB" id="A0A6B2M0R4"/>
<feature type="domain" description="N-acetyltransferase" evidence="1">
    <location>
        <begin position="1"/>
        <end position="146"/>
    </location>
</feature>
<dbReference type="Pfam" id="PF13508">
    <property type="entry name" value="Acetyltransf_7"/>
    <property type="match status" value="1"/>
</dbReference>